<protein>
    <submittedName>
        <fullName evidence="2">Corresponds to STY3665 from Accession AL513382: Salmonella typhi CT18</fullName>
    </submittedName>
</protein>
<gene>
    <name evidence="1" type="ORF">AFK62_16765</name>
    <name evidence="2" type="ORF">BN137_2503</name>
</gene>
<evidence type="ECO:0000313" key="4">
    <source>
        <dbReference type="Proteomes" id="UP000067320"/>
    </source>
</evidence>
<evidence type="ECO:0000313" key="3">
    <source>
        <dbReference type="Proteomes" id="UP000009340"/>
    </source>
</evidence>
<dbReference type="STRING" id="1073999.AFK62_16765"/>
<dbReference type="AlphaFoldDB" id="K8AFY9"/>
<proteinExistence type="predicted"/>
<reference evidence="1 4" key="3">
    <citation type="journal article" date="2016" name="Genome Announc.">
        <title>Fully Closed Genome Sequences of Five Type Strains of the Genus Cronobacter and One Cronobacter sakazakii Strain.</title>
        <authorList>
            <person name="Moine D."/>
            <person name="Kassam M."/>
            <person name="Baert L."/>
            <person name="Tang Y."/>
            <person name="Barretto C."/>
            <person name="Ngom Bru C."/>
            <person name="Klijn A."/>
            <person name="Descombes P."/>
        </authorList>
    </citation>
    <scope>NUCLEOTIDE SEQUENCE [LARGE SCALE GENOMIC DNA]</scope>
    <source>
        <strain evidence="1 4">LMG 26250</strain>
    </source>
</reference>
<dbReference type="OrthoDB" id="6609152at2"/>
<name>K8AFY9_9ENTR</name>
<sequence>MRNIETHKTNIGPDDAGLVSILAEARLEERRGRADVMASRLDNLADHIANGRLSSTEAAELLRDEAVKIVNEAQELH</sequence>
<dbReference type="PATRIC" id="fig|1073999.7.peg.3507"/>
<organism evidence="2 3">
    <name type="scientific">Cronobacter condimenti 1330</name>
    <dbReference type="NCBI Taxonomy" id="1073999"/>
    <lineage>
        <taxon>Bacteria</taxon>
        <taxon>Pseudomonadati</taxon>
        <taxon>Pseudomonadota</taxon>
        <taxon>Gammaproteobacteria</taxon>
        <taxon>Enterobacterales</taxon>
        <taxon>Enterobacteriaceae</taxon>
        <taxon>Cronobacter</taxon>
    </lineage>
</organism>
<dbReference type="EMBL" id="CAKW01000091">
    <property type="protein sequence ID" value="CCJ73132.1"/>
    <property type="molecule type" value="Genomic_DNA"/>
</dbReference>
<accession>K8AFY9</accession>
<dbReference type="InterPro" id="IPR020126">
    <property type="entry name" value="DUF2732"/>
</dbReference>
<dbReference type="Proteomes" id="UP000067320">
    <property type="component" value="Chromosome"/>
</dbReference>
<evidence type="ECO:0000313" key="1">
    <source>
        <dbReference type="EMBL" id="ALB64053.1"/>
    </source>
</evidence>
<dbReference type="KEGG" id="ccon:AFK62_16765"/>
<dbReference type="Proteomes" id="UP000009340">
    <property type="component" value="Unassembled WGS sequence"/>
</dbReference>
<dbReference type="Pfam" id="PF10809">
    <property type="entry name" value="DUF2732"/>
    <property type="match status" value="1"/>
</dbReference>
<evidence type="ECO:0000313" key="2">
    <source>
        <dbReference type="EMBL" id="CCJ73132.1"/>
    </source>
</evidence>
<dbReference type="eggNOG" id="ENOG5032YDK">
    <property type="taxonomic scope" value="Bacteria"/>
</dbReference>
<dbReference type="EMBL" id="CP012264">
    <property type="protein sequence ID" value="ALB64053.1"/>
    <property type="molecule type" value="Genomic_DNA"/>
</dbReference>
<keyword evidence="4" id="KW-1185">Reference proteome</keyword>
<reference evidence="4" key="2">
    <citation type="submission" date="2015-09" db="EMBL/GenBank/DDBJ databases">
        <title>Cronobacter genome sequencing and assembly.</title>
        <authorList>
            <person name="Descombes P."/>
            <person name="Baert L."/>
            <person name="Ngom-Bru C."/>
            <person name="Barretto C."/>
        </authorList>
    </citation>
    <scope>NUCLEOTIDE SEQUENCE [LARGE SCALE GENOMIC DNA]</scope>
    <source>
        <strain evidence="4">LMG 26250</strain>
    </source>
</reference>
<reference evidence="2" key="1">
    <citation type="submission" date="2012-07" db="EMBL/GenBank/DDBJ databases">
        <authorList>
            <person name="Cummings C."/>
        </authorList>
    </citation>
    <scope>NUCLEOTIDE SEQUENCE</scope>
    <source>
        <strain evidence="2">1330</strain>
    </source>
</reference>
<dbReference type="RefSeq" id="WP_007674877.1">
    <property type="nucleotide sequence ID" value="NZ_CAKW01000091.1"/>
</dbReference>